<name>A0ABV8QB29_9MICO</name>
<keyword evidence="2" id="KW-1185">Reference proteome</keyword>
<organism evidence="1 2">
    <name type="scientific">Gryllotalpicola reticulitermitis</name>
    <dbReference type="NCBI Taxonomy" id="1184153"/>
    <lineage>
        <taxon>Bacteria</taxon>
        <taxon>Bacillati</taxon>
        <taxon>Actinomycetota</taxon>
        <taxon>Actinomycetes</taxon>
        <taxon>Micrococcales</taxon>
        <taxon>Microbacteriaceae</taxon>
        <taxon>Gryllotalpicola</taxon>
    </lineage>
</organism>
<proteinExistence type="predicted"/>
<comment type="caution">
    <text evidence="1">The sequence shown here is derived from an EMBL/GenBank/DDBJ whole genome shotgun (WGS) entry which is preliminary data.</text>
</comment>
<dbReference type="Proteomes" id="UP001595900">
    <property type="component" value="Unassembled WGS sequence"/>
</dbReference>
<sequence length="78" mass="8428">MSEMWQSETAEALAILGNIQTAHDVGPRLTCSEVEALAVILRALGAPEAAARWLDGHAVDDEVDELHYERGQQLITGS</sequence>
<evidence type="ECO:0000313" key="1">
    <source>
        <dbReference type="EMBL" id="MFC4245074.1"/>
    </source>
</evidence>
<evidence type="ECO:0000313" key="2">
    <source>
        <dbReference type="Proteomes" id="UP001595900"/>
    </source>
</evidence>
<dbReference type="EMBL" id="JBHSCN010000019">
    <property type="protein sequence ID" value="MFC4245074.1"/>
    <property type="molecule type" value="Genomic_DNA"/>
</dbReference>
<reference evidence="2" key="1">
    <citation type="journal article" date="2019" name="Int. J. Syst. Evol. Microbiol.">
        <title>The Global Catalogue of Microorganisms (GCM) 10K type strain sequencing project: providing services to taxonomists for standard genome sequencing and annotation.</title>
        <authorList>
            <consortium name="The Broad Institute Genomics Platform"/>
            <consortium name="The Broad Institute Genome Sequencing Center for Infectious Disease"/>
            <person name="Wu L."/>
            <person name="Ma J."/>
        </authorList>
    </citation>
    <scope>NUCLEOTIDE SEQUENCE [LARGE SCALE GENOMIC DNA]</scope>
    <source>
        <strain evidence="2">CGMCC 1.10363</strain>
    </source>
</reference>
<dbReference type="RefSeq" id="WP_390231766.1">
    <property type="nucleotide sequence ID" value="NZ_JBHSCN010000019.1"/>
</dbReference>
<protein>
    <submittedName>
        <fullName evidence="1">Uncharacterized protein</fullName>
    </submittedName>
</protein>
<accession>A0ABV8QB29</accession>
<gene>
    <name evidence="1" type="ORF">ACFOYW_17030</name>
</gene>